<evidence type="ECO:0000313" key="2">
    <source>
        <dbReference type="Proteomes" id="UP000092993"/>
    </source>
</evidence>
<dbReference type="OrthoDB" id="3028806at2759"/>
<dbReference type="EMBL" id="LUGG01000032">
    <property type="protein sequence ID" value="OBZ66131.1"/>
    <property type="molecule type" value="Genomic_DNA"/>
</dbReference>
<dbReference type="OMA" id="KYTHRIV"/>
<sequence>MALLTKNNRISVKPFADIPALDGLPPIVQHAAPSVSNLSSRQGTDTGMIEGWTEGCLVTNTLKYTHRIVHWVNVAQGRDPSDVEEVLIDLDIGFPSPYWLDMDCNLNYLEAFIHTSLDLYALIAITASASTLEDLITMVKRDNDARQAEIDQTGAARPRFINLDSPSFTNPELELVALHPEHFLPRGSILTIYDPTTATHKNYVPATDRRLHEP</sequence>
<keyword evidence="2" id="KW-1185">Reference proteome</keyword>
<accession>A0A1C7LN09</accession>
<reference evidence="1 2" key="1">
    <citation type="submission" date="2016-03" db="EMBL/GenBank/DDBJ databases">
        <title>Whole genome sequencing of Grifola frondosa 9006-11.</title>
        <authorList>
            <person name="Min B."/>
            <person name="Park H."/>
            <person name="Kim J.-G."/>
            <person name="Cho H."/>
            <person name="Oh Y.-L."/>
            <person name="Kong W.-S."/>
            <person name="Choi I.-G."/>
        </authorList>
    </citation>
    <scope>NUCLEOTIDE SEQUENCE [LARGE SCALE GENOMIC DNA]</scope>
    <source>
        <strain evidence="1 2">9006-11</strain>
    </source>
</reference>
<dbReference type="AlphaFoldDB" id="A0A1C7LN09"/>
<gene>
    <name evidence="1" type="ORF">A0H81_13738</name>
</gene>
<proteinExistence type="predicted"/>
<name>A0A1C7LN09_GRIFR</name>
<dbReference type="Proteomes" id="UP000092993">
    <property type="component" value="Unassembled WGS sequence"/>
</dbReference>
<organism evidence="1 2">
    <name type="scientific">Grifola frondosa</name>
    <name type="common">Maitake</name>
    <name type="synonym">Polyporus frondosus</name>
    <dbReference type="NCBI Taxonomy" id="5627"/>
    <lineage>
        <taxon>Eukaryota</taxon>
        <taxon>Fungi</taxon>
        <taxon>Dikarya</taxon>
        <taxon>Basidiomycota</taxon>
        <taxon>Agaricomycotina</taxon>
        <taxon>Agaricomycetes</taxon>
        <taxon>Polyporales</taxon>
        <taxon>Grifolaceae</taxon>
        <taxon>Grifola</taxon>
    </lineage>
</organism>
<comment type="caution">
    <text evidence="1">The sequence shown here is derived from an EMBL/GenBank/DDBJ whole genome shotgun (WGS) entry which is preliminary data.</text>
</comment>
<evidence type="ECO:0000313" key="1">
    <source>
        <dbReference type="EMBL" id="OBZ66131.1"/>
    </source>
</evidence>
<protein>
    <submittedName>
        <fullName evidence="1">Uncharacterized protein</fullName>
    </submittedName>
</protein>